<dbReference type="PANTHER" id="PTHR11008:SF29">
    <property type="entry name" value="IP17226P"/>
    <property type="match status" value="1"/>
</dbReference>
<dbReference type="PANTHER" id="PTHR11008">
    <property type="entry name" value="PROTEIN TAKEOUT-LIKE PROTEIN"/>
    <property type="match status" value="1"/>
</dbReference>
<dbReference type="FunFam" id="3.15.10.30:FF:000007">
    <property type="entry name" value="GD18997"/>
    <property type="match status" value="1"/>
</dbReference>
<reference evidence="2" key="1">
    <citation type="submission" date="2007-02" db="EMBL/GenBank/DDBJ databases">
        <authorList>
            <person name="Stapleton M."/>
            <person name="Carlson J."/>
            <person name="Frise E."/>
            <person name="Kapadia B."/>
            <person name="Park S."/>
            <person name="Wan K."/>
            <person name="Yu C."/>
            <person name="Celniker S."/>
        </authorList>
    </citation>
    <scope>NUCLEOTIDE SEQUENCE</scope>
</reference>
<dbReference type="Pfam" id="PF06585">
    <property type="entry name" value="JHBP"/>
    <property type="match status" value="1"/>
</dbReference>
<dbReference type="SMART" id="SM00700">
    <property type="entry name" value="JHBP"/>
    <property type="match status" value="1"/>
</dbReference>
<organism evidence="2">
    <name type="scientific">Drosophila melanogaster</name>
    <name type="common">Fruit fly</name>
    <dbReference type="NCBI Taxonomy" id="7227"/>
    <lineage>
        <taxon>Eukaryota</taxon>
        <taxon>Metazoa</taxon>
        <taxon>Ecdysozoa</taxon>
        <taxon>Arthropoda</taxon>
        <taxon>Hexapoda</taxon>
        <taxon>Insecta</taxon>
        <taxon>Pterygota</taxon>
        <taxon>Neoptera</taxon>
        <taxon>Endopterygota</taxon>
        <taxon>Diptera</taxon>
        <taxon>Brachycera</taxon>
        <taxon>Muscomorpha</taxon>
        <taxon>Ephydroidea</taxon>
        <taxon>Drosophilidae</taxon>
        <taxon>Drosophila</taxon>
        <taxon>Sophophora</taxon>
    </lineage>
</organism>
<evidence type="ECO:0000256" key="1">
    <source>
        <dbReference type="SAM" id="MobiDB-lite"/>
    </source>
</evidence>
<dbReference type="InterPro" id="IPR038606">
    <property type="entry name" value="To_sf"/>
</dbReference>
<dbReference type="HOGENOM" id="CLU_1062715_0_0_1"/>
<dbReference type="AlphaFoldDB" id="A2VEN9"/>
<dbReference type="InterPro" id="IPR010562">
    <property type="entry name" value="Haemolymph_juvenile_hormone-bd"/>
</dbReference>
<protein>
    <submittedName>
        <fullName evidence="2">IP18055p</fullName>
    </submittedName>
</protein>
<dbReference type="ExpressionAtlas" id="A2VEN9">
    <property type="expression patterns" value="baseline and differential"/>
</dbReference>
<sequence length="278" mass="30243">SKPNGSESISRMQRAKLTSQVLLATAILYACLSPAACVYEAKILAFLQEFRMRMCHPIPNLGLPALDPLQLGPAETELNNKYLVDFTGSIDNFQLHGLSDFDVPALSLSPVPGLKNTINVTLPLTYFKSLYTAKGSLAYILNLAGDGNAETSITNFSILISFRLRSVSPLAISSLQIELRLGGLWINFDNLMEEDRINDFIHALVNEMGVELLGDVWDYEQGTVVSKVQAAVNNFLGQYSLSDIIQIIIGGDGEGESAPIFDGVEPDCKPDATTTPQD</sequence>
<feature type="non-terminal residue" evidence="2">
    <location>
        <position position="1"/>
    </location>
</feature>
<dbReference type="EMBL" id="BT030208">
    <property type="protein sequence ID" value="ABN49347.1"/>
    <property type="molecule type" value="mRNA"/>
</dbReference>
<feature type="region of interest" description="Disordered" evidence="1">
    <location>
        <begin position="259"/>
        <end position="278"/>
    </location>
</feature>
<name>A2VEN9_DROME</name>
<dbReference type="OrthoDB" id="6380971at2759"/>
<dbReference type="VEuPathDB" id="VectorBase:FBgn0085345"/>
<proteinExistence type="evidence at transcript level"/>
<evidence type="ECO:0000313" key="2">
    <source>
        <dbReference type="EMBL" id="ABN49347.1"/>
    </source>
</evidence>
<dbReference type="Bgee" id="FBgn0085345">
    <property type="expression patterns" value="Expressed in enterocyte of posterior adult midgut epithelium (Drosophila) in digestive tract and 22 other cell types or tissues"/>
</dbReference>
<dbReference type="Gene3D" id="3.15.10.30">
    <property type="entry name" value="Haemolymph juvenile hormone binding protein"/>
    <property type="match status" value="1"/>
</dbReference>
<accession>A2VEN9</accession>